<evidence type="ECO:0000313" key="9">
    <source>
        <dbReference type="EMBL" id="CAI9770465.1"/>
    </source>
</evidence>
<dbReference type="GO" id="GO:0009788">
    <property type="term" value="P:negative regulation of abscisic acid-activated signaling pathway"/>
    <property type="evidence" value="ECO:0007669"/>
    <property type="project" value="TreeGrafter"/>
</dbReference>
<dbReference type="InterPro" id="IPR044584">
    <property type="entry name" value="KEG"/>
</dbReference>
<dbReference type="GO" id="GO:0005802">
    <property type="term" value="C:trans-Golgi network"/>
    <property type="evidence" value="ECO:0007669"/>
    <property type="project" value="TreeGrafter"/>
</dbReference>
<organism evidence="9 10">
    <name type="scientific">Fraxinus pennsylvanica</name>
    <dbReference type="NCBI Taxonomy" id="56036"/>
    <lineage>
        <taxon>Eukaryota</taxon>
        <taxon>Viridiplantae</taxon>
        <taxon>Streptophyta</taxon>
        <taxon>Embryophyta</taxon>
        <taxon>Tracheophyta</taxon>
        <taxon>Spermatophyta</taxon>
        <taxon>Magnoliopsida</taxon>
        <taxon>eudicotyledons</taxon>
        <taxon>Gunneridae</taxon>
        <taxon>Pentapetalae</taxon>
        <taxon>asterids</taxon>
        <taxon>lamiids</taxon>
        <taxon>Lamiales</taxon>
        <taxon>Oleaceae</taxon>
        <taxon>Oleeae</taxon>
        <taxon>Fraxinus</taxon>
    </lineage>
</organism>
<comment type="pathway">
    <text evidence="1">Protein modification; protein ubiquitination.</text>
</comment>
<sequence>MVGQRIKVKNSVKQPRFGWSGHDHASIGTISATDADGRLRIYTPAGSKAWVLDPSEVEIFEEHKFHVGDWVTVLENVSTPTHQWGNVCHSSIRVVHHIEDEVSLGGFLLYGQVMAL</sequence>
<evidence type="ECO:0000256" key="4">
    <source>
        <dbReference type="ARBA" id="ARBA00022737"/>
    </source>
</evidence>
<dbReference type="PANTHER" id="PTHR46960:SF1">
    <property type="entry name" value="E3 UBIQUITIN-PROTEIN LIGASE KEG"/>
    <property type="match status" value="1"/>
</dbReference>
<evidence type="ECO:0000313" key="10">
    <source>
        <dbReference type="Proteomes" id="UP000834106"/>
    </source>
</evidence>
<dbReference type="GO" id="GO:0016567">
    <property type="term" value="P:protein ubiquitination"/>
    <property type="evidence" value="ECO:0007669"/>
    <property type="project" value="InterPro"/>
</dbReference>
<keyword evidence="10" id="KW-1185">Reference proteome</keyword>
<gene>
    <name evidence="9" type="ORF">FPE_LOCUS17498</name>
</gene>
<keyword evidence="5" id="KW-0863">Zinc-finger</keyword>
<evidence type="ECO:0000256" key="3">
    <source>
        <dbReference type="ARBA" id="ARBA00022723"/>
    </source>
</evidence>
<dbReference type="PANTHER" id="PTHR46960">
    <property type="entry name" value="E3 UBIQUITIN-PROTEIN LIGASE KEG"/>
    <property type="match status" value="1"/>
</dbReference>
<accession>A0AAD1ZJ63</accession>
<protein>
    <recommendedName>
        <fullName evidence="8">Mind bomb SH3 repeat domain-containing protein</fullName>
    </recommendedName>
</protein>
<keyword evidence="3" id="KW-0479">Metal-binding</keyword>
<dbReference type="GO" id="GO:0045324">
    <property type="term" value="P:late endosome to vacuole transport"/>
    <property type="evidence" value="ECO:0007669"/>
    <property type="project" value="TreeGrafter"/>
</dbReference>
<evidence type="ECO:0000256" key="1">
    <source>
        <dbReference type="ARBA" id="ARBA00004906"/>
    </source>
</evidence>
<reference evidence="9" key="1">
    <citation type="submission" date="2023-05" db="EMBL/GenBank/DDBJ databases">
        <authorList>
            <person name="Huff M."/>
        </authorList>
    </citation>
    <scope>NUCLEOTIDE SEQUENCE</scope>
</reference>
<dbReference type="GO" id="GO:0008270">
    <property type="term" value="F:zinc ion binding"/>
    <property type="evidence" value="ECO:0007669"/>
    <property type="project" value="UniProtKB-KW"/>
</dbReference>
<keyword evidence="7" id="KW-0862">Zinc</keyword>
<keyword evidence="2" id="KW-0808">Transferase</keyword>
<dbReference type="InterPro" id="IPR040847">
    <property type="entry name" value="SH3_15"/>
</dbReference>
<evidence type="ECO:0000256" key="7">
    <source>
        <dbReference type="ARBA" id="ARBA00022833"/>
    </source>
</evidence>
<keyword evidence="4" id="KW-0677">Repeat</keyword>
<keyword evidence="6" id="KW-0833">Ubl conjugation pathway</keyword>
<dbReference type="AlphaFoldDB" id="A0AAD1ZJ63"/>
<evidence type="ECO:0000259" key="8">
    <source>
        <dbReference type="Pfam" id="PF18346"/>
    </source>
</evidence>
<feature type="domain" description="Mind bomb SH3 repeat" evidence="8">
    <location>
        <begin position="2"/>
        <end position="57"/>
    </location>
</feature>
<dbReference type="GO" id="GO:0009738">
    <property type="term" value="P:abscisic acid-activated signaling pathway"/>
    <property type="evidence" value="ECO:0007669"/>
    <property type="project" value="InterPro"/>
</dbReference>
<dbReference type="GO" id="GO:0006952">
    <property type="term" value="P:defense response"/>
    <property type="evidence" value="ECO:0007669"/>
    <property type="project" value="InterPro"/>
</dbReference>
<dbReference type="Proteomes" id="UP000834106">
    <property type="component" value="Chromosome 10"/>
</dbReference>
<name>A0AAD1ZJ63_9LAMI</name>
<evidence type="ECO:0000256" key="2">
    <source>
        <dbReference type="ARBA" id="ARBA00022679"/>
    </source>
</evidence>
<evidence type="ECO:0000256" key="6">
    <source>
        <dbReference type="ARBA" id="ARBA00022786"/>
    </source>
</evidence>
<proteinExistence type="predicted"/>
<evidence type="ECO:0000256" key="5">
    <source>
        <dbReference type="ARBA" id="ARBA00022771"/>
    </source>
</evidence>
<dbReference type="EMBL" id="OU503045">
    <property type="protein sequence ID" value="CAI9770465.1"/>
    <property type="molecule type" value="Genomic_DNA"/>
</dbReference>
<dbReference type="GO" id="GO:0005769">
    <property type="term" value="C:early endosome"/>
    <property type="evidence" value="ECO:0007669"/>
    <property type="project" value="TreeGrafter"/>
</dbReference>
<dbReference type="GO" id="GO:0004842">
    <property type="term" value="F:ubiquitin-protein transferase activity"/>
    <property type="evidence" value="ECO:0007669"/>
    <property type="project" value="InterPro"/>
</dbReference>
<dbReference type="Pfam" id="PF18346">
    <property type="entry name" value="SH3_15"/>
    <property type="match status" value="1"/>
</dbReference>